<dbReference type="RefSeq" id="WP_160826572.1">
    <property type="nucleotide sequence ID" value="NZ_JBHSXE010000001.1"/>
</dbReference>
<proteinExistence type="predicted"/>
<comment type="caution">
    <text evidence="2">The sequence shown here is derived from an EMBL/GenBank/DDBJ whole genome shotgun (WGS) entry which is preliminary data.</text>
</comment>
<evidence type="ECO:0000256" key="1">
    <source>
        <dbReference type="SAM" id="MobiDB-lite"/>
    </source>
</evidence>
<dbReference type="EMBL" id="JBHSXS010000013">
    <property type="protein sequence ID" value="MFC6882416.1"/>
    <property type="molecule type" value="Genomic_DNA"/>
</dbReference>
<feature type="region of interest" description="Disordered" evidence="1">
    <location>
        <begin position="221"/>
        <end position="241"/>
    </location>
</feature>
<organism evidence="2 3">
    <name type="scientific">Actinomadura yumaensis</name>
    <dbReference type="NCBI Taxonomy" id="111807"/>
    <lineage>
        <taxon>Bacteria</taxon>
        <taxon>Bacillati</taxon>
        <taxon>Actinomycetota</taxon>
        <taxon>Actinomycetes</taxon>
        <taxon>Streptosporangiales</taxon>
        <taxon>Thermomonosporaceae</taxon>
        <taxon>Actinomadura</taxon>
    </lineage>
</organism>
<feature type="compositionally biased region" description="Basic residues" evidence="1">
    <location>
        <begin position="221"/>
        <end position="232"/>
    </location>
</feature>
<accession>A0ABW2CNC3</accession>
<keyword evidence="3" id="KW-1185">Reference proteome</keyword>
<gene>
    <name evidence="2" type="ORF">ACFQKB_21855</name>
</gene>
<protein>
    <submittedName>
        <fullName evidence="2">Uncharacterized protein</fullName>
    </submittedName>
</protein>
<dbReference type="Proteomes" id="UP001596380">
    <property type="component" value="Unassembled WGS sequence"/>
</dbReference>
<name>A0ABW2CNC3_9ACTN</name>
<evidence type="ECO:0000313" key="3">
    <source>
        <dbReference type="Proteomes" id="UP001596380"/>
    </source>
</evidence>
<reference evidence="3" key="1">
    <citation type="journal article" date="2019" name="Int. J. Syst. Evol. Microbiol.">
        <title>The Global Catalogue of Microorganisms (GCM) 10K type strain sequencing project: providing services to taxonomists for standard genome sequencing and annotation.</title>
        <authorList>
            <consortium name="The Broad Institute Genomics Platform"/>
            <consortium name="The Broad Institute Genome Sequencing Center for Infectious Disease"/>
            <person name="Wu L."/>
            <person name="Ma J."/>
        </authorList>
    </citation>
    <scope>NUCLEOTIDE SEQUENCE [LARGE SCALE GENOMIC DNA]</scope>
    <source>
        <strain evidence="3">JCM 3369</strain>
    </source>
</reference>
<evidence type="ECO:0000313" key="2">
    <source>
        <dbReference type="EMBL" id="MFC6882416.1"/>
    </source>
</evidence>
<sequence length="241" mass="25992">MFLLGLLLPLAAAIGYPFRRHIYAAAGTALLAPPPPADEPTHQTVHFTYRPTIDPFATSVLALTGPGAVGAARVMTLAALEDHRDTALVVIPRPDATMLFGLTEDELLDENTAELFIPGNLDAALAYLETELVVRQGDPDPKARRLLLVADTEEESDRIHRLVTRHPDGVSVLLLGDWTGGQATIDADGLVVAPPTMAAALPKRLPAMSRTEARDRLHAAIRRNLRPQKSGRRSASGQKRS</sequence>